<accession>A0A396I4R9</accession>
<name>A0A396I4R9_MEDTR</name>
<dbReference type="Proteomes" id="UP000265566">
    <property type="component" value="Chromosome 4"/>
</dbReference>
<gene>
    <name evidence="1" type="ORF">MtrunA17_Chr4g0004381</name>
</gene>
<evidence type="ECO:0000313" key="1">
    <source>
        <dbReference type="EMBL" id="RHN58625.1"/>
    </source>
</evidence>
<protein>
    <submittedName>
        <fullName evidence="1">Uncharacterized protein</fullName>
    </submittedName>
</protein>
<comment type="caution">
    <text evidence="1">The sequence shown here is derived from an EMBL/GenBank/DDBJ whole genome shotgun (WGS) entry which is preliminary data.</text>
</comment>
<reference evidence="2" key="1">
    <citation type="journal article" date="2018" name="Nat. Plants">
        <title>Whole-genome landscape of Medicago truncatula symbiotic genes.</title>
        <authorList>
            <person name="Pecrix Y."/>
            <person name="Staton S.E."/>
            <person name="Sallet E."/>
            <person name="Lelandais-Briere C."/>
            <person name="Moreau S."/>
            <person name="Carrere S."/>
            <person name="Blein T."/>
            <person name="Jardinaud M.F."/>
            <person name="Latrasse D."/>
            <person name="Zouine M."/>
            <person name="Zahm M."/>
            <person name="Kreplak J."/>
            <person name="Mayjonade B."/>
            <person name="Satge C."/>
            <person name="Perez M."/>
            <person name="Cauet S."/>
            <person name="Marande W."/>
            <person name="Chantry-Darmon C."/>
            <person name="Lopez-Roques C."/>
            <person name="Bouchez O."/>
            <person name="Berard A."/>
            <person name="Debelle F."/>
            <person name="Munos S."/>
            <person name="Bendahmane A."/>
            <person name="Berges H."/>
            <person name="Niebel A."/>
            <person name="Buitink J."/>
            <person name="Frugier F."/>
            <person name="Benhamed M."/>
            <person name="Crespi M."/>
            <person name="Gouzy J."/>
            <person name="Gamas P."/>
        </authorList>
    </citation>
    <scope>NUCLEOTIDE SEQUENCE [LARGE SCALE GENOMIC DNA]</scope>
    <source>
        <strain evidence="2">cv. Jemalong A17</strain>
    </source>
</reference>
<dbReference type="AlphaFoldDB" id="A0A396I4R9"/>
<proteinExistence type="predicted"/>
<organism evidence="1 2">
    <name type="scientific">Medicago truncatula</name>
    <name type="common">Barrel medic</name>
    <name type="synonym">Medicago tribuloides</name>
    <dbReference type="NCBI Taxonomy" id="3880"/>
    <lineage>
        <taxon>Eukaryota</taxon>
        <taxon>Viridiplantae</taxon>
        <taxon>Streptophyta</taxon>
        <taxon>Embryophyta</taxon>
        <taxon>Tracheophyta</taxon>
        <taxon>Spermatophyta</taxon>
        <taxon>Magnoliopsida</taxon>
        <taxon>eudicotyledons</taxon>
        <taxon>Gunneridae</taxon>
        <taxon>Pentapetalae</taxon>
        <taxon>rosids</taxon>
        <taxon>fabids</taxon>
        <taxon>Fabales</taxon>
        <taxon>Fabaceae</taxon>
        <taxon>Papilionoideae</taxon>
        <taxon>50 kb inversion clade</taxon>
        <taxon>NPAAA clade</taxon>
        <taxon>Hologalegina</taxon>
        <taxon>IRL clade</taxon>
        <taxon>Trifolieae</taxon>
        <taxon>Medicago</taxon>
    </lineage>
</organism>
<dbReference type="EMBL" id="PSQE01000004">
    <property type="protein sequence ID" value="RHN58625.1"/>
    <property type="molecule type" value="Genomic_DNA"/>
</dbReference>
<evidence type="ECO:0000313" key="2">
    <source>
        <dbReference type="Proteomes" id="UP000265566"/>
    </source>
</evidence>
<dbReference type="Gramene" id="rna20552">
    <property type="protein sequence ID" value="RHN58625.1"/>
    <property type="gene ID" value="gene20552"/>
</dbReference>
<dbReference type="PANTHER" id="PTHR33168">
    <property type="entry name" value="STRESS INDUCED PROTEIN-RELATED"/>
    <property type="match status" value="1"/>
</dbReference>
<sequence length="132" mass="15628">MIPMCSTPYTMNLENCNCLDTRNNNIWSRYEKIGHEPIVYVNEFVTRSKMARLKTLWMKINRQKKMRIFRSSSPVFLYDHCSYLQNFDDGSIDPDNFSRSFSARFAGPPSKIFEKNFEVMDDEDILEIDDES</sequence>